<feature type="non-terminal residue" evidence="2">
    <location>
        <position position="71"/>
    </location>
</feature>
<dbReference type="Proteomes" id="UP001529510">
    <property type="component" value="Unassembled WGS sequence"/>
</dbReference>
<organism evidence="2 3">
    <name type="scientific">Cirrhinus mrigala</name>
    <name type="common">Mrigala</name>
    <dbReference type="NCBI Taxonomy" id="683832"/>
    <lineage>
        <taxon>Eukaryota</taxon>
        <taxon>Metazoa</taxon>
        <taxon>Chordata</taxon>
        <taxon>Craniata</taxon>
        <taxon>Vertebrata</taxon>
        <taxon>Euteleostomi</taxon>
        <taxon>Actinopterygii</taxon>
        <taxon>Neopterygii</taxon>
        <taxon>Teleostei</taxon>
        <taxon>Ostariophysi</taxon>
        <taxon>Cypriniformes</taxon>
        <taxon>Cyprinidae</taxon>
        <taxon>Labeoninae</taxon>
        <taxon>Labeonini</taxon>
        <taxon>Cirrhinus</taxon>
    </lineage>
</organism>
<comment type="caution">
    <text evidence="2">The sequence shown here is derived from an EMBL/GenBank/DDBJ whole genome shotgun (WGS) entry which is preliminary data.</text>
</comment>
<evidence type="ECO:0000313" key="2">
    <source>
        <dbReference type="EMBL" id="KAL0184233.1"/>
    </source>
</evidence>
<protein>
    <submittedName>
        <fullName evidence="2">Uncharacterized protein</fullName>
    </submittedName>
</protein>
<keyword evidence="1" id="KW-0175">Coiled coil</keyword>
<evidence type="ECO:0000313" key="3">
    <source>
        <dbReference type="Proteomes" id="UP001529510"/>
    </source>
</evidence>
<name>A0ABD0QEV7_CIRMR</name>
<gene>
    <name evidence="2" type="ORF">M9458_019929</name>
</gene>
<evidence type="ECO:0000256" key="1">
    <source>
        <dbReference type="SAM" id="Coils"/>
    </source>
</evidence>
<reference evidence="2 3" key="1">
    <citation type="submission" date="2024-05" db="EMBL/GenBank/DDBJ databases">
        <title>Genome sequencing and assembly of Indian major carp, Cirrhinus mrigala (Hamilton, 1822).</title>
        <authorList>
            <person name="Mohindra V."/>
            <person name="Chowdhury L.M."/>
            <person name="Lal K."/>
            <person name="Jena J.K."/>
        </authorList>
    </citation>
    <scope>NUCLEOTIDE SEQUENCE [LARGE SCALE GENOMIC DNA]</scope>
    <source>
        <strain evidence="2">CM1030</strain>
        <tissue evidence="2">Blood</tissue>
    </source>
</reference>
<feature type="coiled-coil region" evidence="1">
    <location>
        <begin position="3"/>
        <end position="48"/>
    </location>
</feature>
<dbReference type="EMBL" id="JAMKFB020000009">
    <property type="protein sequence ID" value="KAL0184233.1"/>
    <property type="molecule type" value="Genomic_DNA"/>
</dbReference>
<feature type="non-terminal residue" evidence="2">
    <location>
        <position position="1"/>
    </location>
</feature>
<dbReference type="AlphaFoldDB" id="A0ABD0QEV7"/>
<proteinExistence type="predicted"/>
<accession>A0ABD0QEV7</accession>
<keyword evidence="3" id="KW-1185">Reference proteome</keyword>
<sequence>KRLRATAERVKILESALREAKESAMRDRKKYQQEVDRIKEVIRAKNQARMKQTAQIGENCLSSDPNVALYP</sequence>